<keyword evidence="1" id="KW-0812">Transmembrane</keyword>
<feature type="transmembrane region" description="Helical" evidence="1">
    <location>
        <begin position="35"/>
        <end position="55"/>
    </location>
</feature>
<dbReference type="Proteomes" id="UP000587524">
    <property type="component" value="Unassembled WGS sequence"/>
</dbReference>
<dbReference type="EMBL" id="JACJHZ010000015">
    <property type="protein sequence ID" value="MBA9021310.1"/>
    <property type="molecule type" value="Genomic_DNA"/>
</dbReference>
<reference evidence="2 3" key="1">
    <citation type="submission" date="2020-08" db="EMBL/GenBank/DDBJ databases">
        <title>Genomic Encyclopedia of Type Strains, Phase IV (KMG-IV): sequencing the most valuable type-strain genomes for metagenomic binning, comparative biology and taxonomic classification.</title>
        <authorList>
            <person name="Goeker M."/>
        </authorList>
    </citation>
    <scope>NUCLEOTIDE SEQUENCE [LARGE SCALE GENOMIC DNA]</scope>
    <source>
        <strain evidence="2 3">DSM 17455</strain>
    </source>
</reference>
<evidence type="ECO:0000313" key="2">
    <source>
        <dbReference type="EMBL" id="MBA9021310.1"/>
    </source>
</evidence>
<keyword evidence="3" id="KW-1185">Reference proteome</keyword>
<gene>
    <name evidence="2" type="ORF">HNQ97_003316</name>
</gene>
<comment type="caution">
    <text evidence="2">The sequence shown here is derived from an EMBL/GenBank/DDBJ whole genome shotgun (WGS) entry which is preliminary data.</text>
</comment>
<evidence type="ECO:0000256" key="1">
    <source>
        <dbReference type="SAM" id="Phobius"/>
    </source>
</evidence>
<proteinExistence type="predicted"/>
<accession>A0ABR6C8H1</accession>
<evidence type="ECO:0000313" key="3">
    <source>
        <dbReference type="Proteomes" id="UP000587524"/>
    </source>
</evidence>
<name>A0ABR6C8H1_9HYPH</name>
<organism evidence="2 3">
    <name type="scientific">Aminobacter ciceronei</name>
    <dbReference type="NCBI Taxonomy" id="150723"/>
    <lineage>
        <taxon>Bacteria</taxon>
        <taxon>Pseudomonadati</taxon>
        <taxon>Pseudomonadota</taxon>
        <taxon>Alphaproteobacteria</taxon>
        <taxon>Hyphomicrobiales</taxon>
        <taxon>Phyllobacteriaceae</taxon>
        <taxon>Aminobacter</taxon>
    </lineage>
</organism>
<protein>
    <submittedName>
        <fullName evidence="2">Mercuric ion transport protein</fullName>
    </submittedName>
</protein>
<dbReference type="RefSeq" id="WP_182574582.1">
    <property type="nucleotide sequence ID" value="NZ_JACJHY010000015.1"/>
</dbReference>
<dbReference type="Gene3D" id="1.10.287.910">
    <property type="entry name" value="bacterial mercury transporter, merf"/>
    <property type="match status" value="1"/>
</dbReference>
<keyword evidence="1" id="KW-0472">Membrane</keyword>
<keyword evidence="1" id="KW-1133">Transmembrane helix</keyword>
<sequence>MLGFGLAGALIVALCCLAPILLVAAGVIGVGALTTAVYGLVPMFIIIAAAGYLLWRHRPRVDTRKH</sequence>